<sequence>MEFLPPDKTNNSDLYCQQSMRLKQEVPMKLINKRSVVLHHNNNSSDIFLTIQPSQAFDPKVFSAFINNEQPPKCIGAEDLVLNETTSRNVSNSSPTRQTDVYKRTDGPWPFIVCEPSLTCAADAAWFIHEHKSKSQHAQAAGSHWAAADDTLASGS</sequence>
<name>A0A4C1W194_EUMVA</name>
<gene>
    <name evidence="1" type="ORF">EVAR_27282_1</name>
</gene>
<reference evidence="1 2" key="1">
    <citation type="journal article" date="2019" name="Commun. Biol.">
        <title>The bagworm genome reveals a unique fibroin gene that provides high tensile strength.</title>
        <authorList>
            <person name="Kono N."/>
            <person name="Nakamura H."/>
            <person name="Ohtoshi R."/>
            <person name="Tomita M."/>
            <person name="Numata K."/>
            <person name="Arakawa K."/>
        </authorList>
    </citation>
    <scope>NUCLEOTIDE SEQUENCE [LARGE SCALE GENOMIC DNA]</scope>
</reference>
<evidence type="ECO:0000313" key="1">
    <source>
        <dbReference type="EMBL" id="GBP44322.1"/>
    </source>
</evidence>
<organism evidence="1 2">
    <name type="scientific">Eumeta variegata</name>
    <name type="common">Bagworm moth</name>
    <name type="synonym">Eumeta japonica</name>
    <dbReference type="NCBI Taxonomy" id="151549"/>
    <lineage>
        <taxon>Eukaryota</taxon>
        <taxon>Metazoa</taxon>
        <taxon>Ecdysozoa</taxon>
        <taxon>Arthropoda</taxon>
        <taxon>Hexapoda</taxon>
        <taxon>Insecta</taxon>
        <taxon>Pterygota</taxon>
        <taxon>Neoptera</taxon>
        <taxon>Endopterygota</taxon>
        <taxon>Lepidoptera</taxon>
        <taxon>Glossata</taxon>
        <taxon>Ditrysia</taxon>
        <taxon>Tineoidea</taxon>
        <taxon>Psychidae</taxon>
        <taxon>Oiketicinae</taxon>
        <taxon>Eumeta</taxon>
    </lineage>
</organism>
<keyword evidence="2" id="KW-1185">Reference proteome</keyword>
<dbReference type="OrthoDB" id="7456848at2759"/>
<evidence type="ECO:0000313" key="2">
    <source>
        <dbReference type="Proteomes" id="UP000299102"/>
    </source>
</evidence>
<comment type="caution">
    <text evidence="1">The sequence shown here is derived from an EMBL/GenBank/DDBJ whole genome shotgun (WGS) entry which is preliminary data.</text>
</comment>
<dbReference type="EMBL" id="BGZK01000450">
    <property type="protein sequence ID" value="GBP44322.1"/>
    <property type="molecule type" value="Genomic_DNA"/>
</dbReference>
<proteinExistence type="predicted"/>
<accession>A0A4C1W194</accession>
<dbReference type="AlphaFoldDB" id="A0A4C1W194"/>
<protein>
    <submittedName>
        <fullName evidence="1">Uncharacterized protein</fullName>
    </submittedName>
</protein>
<dbReference type="Proteomes" id="UP000299102">
    <property type="component" value="Unassembled WGS sequence"/>
</dbReference>